<protein>
    <submittedName>
        <fullName evidence="2">Carbohydrate kinase</fullName>
    </submittedName>
</protein>
<dbReference type="Pfam" id="PF01256">
    <property type="entry name" value="Carb_kinase"/>
    <property type="match status" value="1"/>
</dbReference>
<evidence type="ECO:0000313" key="3">
    <source>
        <dbReference type="Proteomes" id="UP000005551"/>
    </source>
</evidence>
<dbReference type="EMBL" id="AJYA01000056">
    <property type="protein sequence ID" value="EIM73728.1"/>
    <property type="molecule type" value="Genomic_DNA"/>
</dbReference>
<name>I5BVX6_9BACT</name>
<evidence type="ECO:0000259" key="1">
    <source>
        <dbReference type="PROSITE" id="PS51383"/>
    </source>
</evidence>
<accession>I5BVX6</accession>
<feature type="domain" description="YjeF C-terminal" evidence="1">
    <location>
        <begin position="1"/>
        <end position="102"/>
    </location>
</feature>
<keyword evidence="2" id="KW-0418">Kinase</keyword>
<dbReference type="Proteomes" id="UP000005551">
    <property type="component" value="Unassembled WGS sequence"/>
</dbReference>
<dbReference type="Gene3D" id="3.40.1190.20">
    <property type="match status" value="1"/>
</dbReference>
<organism evidence="2 3">
    <name type="scientific">Nitritalea halalkaliphila LW7</name>
    <dbReference type="NCBI Taxonomy" id="1189621"/>
    <lineage>
        <taxon>Bacteria</taxon>
        <taxon>Pseudomonadati</taxon>
        <taxon>Bacteroidota</taxon>
        <taxon>Cytophagia</taxon>
        <taxon>Cytophagales</taxon>
        <taxon>Cyclobacteriaceae</taxon>
        <taxon>Nitritalea</taxon>
    </lineage>
</organism>
<sequence length="102" mass="10415">MLAIGGNEGMEGALKLTTLAALRTGSGLVYAASPVQGWAPLSPEVLVVPYTLSPDFTRLDALAIGPGLAKILRGRVVGFFTAASLSSGFGCGCPEFSSQVSR</sequence>
<dbReference type="InterPro" id="IPR000631">
    <property type="entry name" value="CARKD"/>
</dbReference>
<dbReference type="GO" id="GO:0016836">
    <property type="term" value="F:hydro-lyase activity"/>
    <property type="evidence" value="ECO:0007669"/>
    <property type="project" value="InterPro"/>
</dbReference>
<gene>
    <name evidence="2" type="ORF">A3SI_17252</name>
</gene>
<keyword evidence="2" id="KW-0808">Transferase</keyword>
<keyword evidence="3" id="KW-1185">Reference proteome</keyword>
<comment type="caution">
    <text evidence="2">The sequence shown here is derived from an EMBL/GenBank/DDBJ whole genome shotgun (WGS) entry which is preliminary data.</text>
</comment>
<reference evidence="2 3" key="1">
    <citation type="submission" date="2012-05" db="EMBL/GenBank/DDBJ databases">
        <title>Genome sequence of Nitritalea halalkaliphila LW7.</title>
        <authorList>
            <person name="Jangir P.K."/>
            <person name="Singh A."/>
            <person name="Shivaji S."/>
            <person name="Sharma R."/>
        </authorList>
    </citation>
    <scope>NUCLEOTIDE SEQUENCE [LARGE SCALE GENOMIC DNA]</scope>
    <source>
        <strain evidence="2 3">LW7</strain>
    </source>
</reference>
<dbReference type="GO" id="GO:0016301">
    <property type="term" value="F:kinase activity"/>
    <property type="evidence" value="ECO:0007669"/>
    <property type="project" value="UniProtKB-KW"/>
</dbReference>
<dbReference type="PROSITE" id="PS51383">
    <property type="entry name" value="YJEF_C_3"/>
    <property type="match status" value="1"/>
</dbReference>
<evidence type="ECO:0000313" key="2">
    <source>
        <dbReference type="EMBL" id="EIM73728.1"/>
    </source>
</evidence>
<dbReference type="SUPFAM" id="SSF53613">
    <property type="entry name" value="Ribokinase-like"/>
    <property type="match status" value="1"/>
</dbReference>
<dbReference type="AlphaFoldDB" id="I5BVX6"/>
<dbReference type="STRING" id="1189621.A3SI_17252"/>
<proteinExistence type="predicted"/>
<dbReference type="InterPro" id="IPR029056">
    <property type="entry name" value="Ribokinase-like"/>
</dbReference>